<dbReference type="PROSITE" id="PS50002">
    <property type="entry name" value="SH3"/>
    <property type="match status" value="1"/>
</dbReference>
<comment type="caution">
    <text evidence="5">The sequence shown here is derived from an EMBL/GenBank/DDBJ whole genome shotgun (WGS) entry which is preliminary data.</text>
</comment>
<dbReference type="InterPro" id="IPR030642">
    <property type="entry name" value="NPHP1_SH3"/>
</dbReference>
<dbReference type="STRING" id="75743.A0A401NK47"/>
<dbReference type="GO" id="GO:0090251">
    <property type="term" value="P:protein localization involved in establishment of planar polarity"/>
    <property type="evidence" value="ECO:0007669"/>
    <property type="project" value="TreeGrafter"/>
</dbReference>
<accession>A0A401NK47</accession>
<feature type="domain" description="SH3" evidence="4">
    <location>
        <begin position="150"/>
        <end position="210"/>
    </location>
</feature>
<dbReference type="OrthoDB" id="5340910at2759"/>
<dbReference type="EMBL" id="BFAA01002466">
    <property type="protein sequence ID" value="GCB61232.1"/>
    <property type="molecule type" value="Genomic_DNA"/>
</dbReference>
<feature type="compositionally biased region" description="Basic and acidic residues" evidence="3">
    <location>
        <begin position="94"/>
        <end position="112"/>
    </location>
</feature>
<dbReference type="AlphaFoldDB" id="A0A401NK47"/>
<dbReference type="InterPro" id="IPR036028">
    <property type="entry name" value="SH3-like_dom_sf"/>
</dbReference>
<dbReference type="PANTHER" id="PTHR15176:SF1">
    <property type="entry name" value="NEPHROCYSTIN-1"/>
    <property type="match status" value="1"/>
</dbReference>
<gene>
    <name evidence="5" type="ORF">scyTo_0007010</name>
</gene>
<dbReference type="Pfam" id="PF07653">
    <property type="entry name" value="SH3_2"/>
    <property type="match status" value="1"/>
</dbReference>
<dbReference type="PANTHER" id="PTHR15176">
    <property type="entry name" value="NEPHROCYSTIN"/>
    <property type="match status" value="1"/>
</dbReference>
<organism evidence="5 6">
    <name type="scientific">Scyliorhinus torazame</name>
    <name type="common">Cloudy catshark</name>
    <name type="synonym">Catulus torazame</name>
    <dbReference type="NCBI Taxonomy" id="75743"/>
    <lineage>
        <taxon>Eukaryota</taxon>
        <taxon>Metazoa</taxon>
        <taxon>Chordata</taxon>
        <taxon>Craniata</taxon>
        <taxon>Vertebrata</taxon>
        <taxon>Chondrichthyes</taxon>
        <taxon>Elasmobranchii</taxon>
        <taxon>Galeomorphii</taxon>
        <taxon>Galeoidea</taxon>
        <taxon>Carcharhiniformes</taxon>
        <taxon>Scyliorhinidae</taxon>
        <taxon>Scyliorhinus</taxon>
    </lineage>
</organism>
<evidence type="ECO:0000256" key="2">
    <source>
        <dbReference type="PROSITE-ProRule" id="PRU00192"/>
    </source>
</evidence>
<dbReference type="Proteomes" id="UP000288216">
    <property type="component" value="Unassembled WGS sequence"/>
</dbReference>
<dbReference type="SUPFAM" id="SSF50044">
    <property type="entry name" value="SH3-domain"/>
    <property type="match status" value="1"/>
</dbReference>
<feature type="region of interest" description="Disordered" evidence="3">
    <location>
        <begin position="224"/>
        <end position="269"/>
    </location>
</feature>
<evidence type="ECO:0000313" key="5">
    <source>
        <dbReference type="EMBL" id="GCB61232.1"/>
    </source>
</evidence>
<name>A0A401NK47_SCYTO</name>
<feature type="region of interest" description="Disordered" evidence="3">
    <location>
        <begin position="94"/>
        <end position="150"/>
    </location>
</feature>
<protein>
    <recommendedName>
        <fullName evidence="4">SH3 domain-containing protein</fullName>
    </recommendedName>
</protein>
<dbReference type="PRINTS" id="PR00452">
    <property type="entry name" value="SH3DOMAIN"/>
</dbReference>
<keyword evidence="1 2" id="KW-0728">SH3 domain</keyword>
<dbReference type="CDD" id="cd11770">
    <property type="entry name" value="SH3_Nephrocystin"/>
    <property type="match status" value="1"/>
</dbReference>
<reference evidence="5 6" key="1">
    <citation type="journal article" date="2018" name="Nat. Ecol. Evol.">
        <title>Shark genomes provide insights into elasmobranch evolution and the origin of vertebrates.</title>
        <authorList>
            <person name="Hara Y"/>
            <person name="Yamaguchi K"/>
            <person name="Onimaru K"/>
            <person name="Kadota M"/>
            <person name="Koyanagi M"/>
            <person name="Keeley SD"/>
            <person name="Tatsumi K"/>
            <person name="Tanaka K"/>
            <person name="Motone F"/>
            <person name="Kageyama Y"/>
            <person name="Nozu R"/>
            <person name="Adachi N"/>
            <person name="Nishimura O"/>
            <person name="Nakagawa R"/>
            <person name="Tanegashima C"/>
            <person name="Kiyatake I"/>
            <person name="Matsumoto R"/>
            <person name="Murakumo K"/>
            <person name="Nishida K"/>
            <person name="Terakita A"/>
            <person name="Kuratani S"/>
            <person name="Sato K"/>
            <person name="Hyodo S Kuraku.S."/>
        </authorList>
    </citation>
    <scope>NUCLEOTIDE SEQUENCE [LARGE SCALE GENOMIC DNA]</scope>
</reference>
<feature type="compositionally biased region" description="Acidic residues" evidence="3">
    <location>
        <begin position="232"/>
        <end position="255"/>
    </location>
</feature>
<evidence type="ECO:0000256" key="3">
    <source>
        <dbReference type="SAM" id="MobiDB-lite"/>
    </source>
</evidence>
<evidence type="ECO:0000259" key="4">
    <source>
        <dbReference type="PROSITE" id="PS50002"/>
    </source>
</evidence>
<evidence type="ECO:0000313" key="6">
    <source>
        <dbReference type="Proteomes" id="UP000288216"/>
    </source>
</evidence>
<dbReference type="OMA" id="VRFEKMP"/>
<dbReference type="GO" id="GO:0005929">
    <property type="term" value="C:cilium"/>
    <property type="evidence" value="ECO:0007669"/>
    <property type="project" value="TreeGrafter"/>
</dbReference>
<keyword evidence="6" id="KW-1185">Reference proteome</keyword>
<dbReference type="InterPro" id="IPR039687">
    <property type="entry name" value="NPHP1"/>
</dbReference>
<dbReference type="Gene3D" id="2.30.30.40">
    <property type="entry name" value="SH3 Domains"/>
    <property type="match status" value="1"/>
</dbReference>
<sequence length="703" mass="79477">MALRKGPLRSVQLTTDSFQSQVDALLKEVKQPDKREKVYERCIQLKRSVDETLATLLKLKKTNELVLINNYDQRKRAEERRLTGMSELIGELARRLDKERTKQKMDDPDKKTQSPTNVVKQGKMGNVKDGDEEENEDDDEDEGEESDEQDNIKLFVTISDFVAQEESDLAFKKGDVLRILDKRFDGWWLGENANGKKGLVPKTYLQVHKQHSKGLIKVADALKGEGSSVGGDDCDEDDDGDEEDESDEDSEEVEDEPHSVKEVPEVRSEKSQLHRMAVKKIVSEIGATEVLKTTGSIPEGFRASTLAQLLEDGNEFHMSSYLQSKLTQSKLAFQDLHWNKTHGGVRPRETHISLRFTLWSGRMIPLPGPAVQVLSRQIRFCLFDGERVLSNIHTIRATWQMKSPKTWTFSPRITGILPSLLNGDCFVRSNSQSSHIGILFELGVTYIRTSTGHQGELSCGWAFLQLFAAKGDAISHRTYELVLNGGTPYEKGLEVDPMVSKRVTRFGQLLASRKQPKLLVKLKSPTGHMRNLLNLLPETLVGPSCCIRLLTFYRQLLADALLKDRANVQNADLISNPVLATFPELLEQTDILDALRSAWSEKEITLSRSEKRDAAFLKNLFIQVYHDSAYPLLHSTTLPANRWADDDVEICRWKAIADFLQESRKTNGSLFSLLSPEHAYQVFDISEISYDFLGMNRNAVIVD</sequence>
<feature type="compositionally biased region" description="Acidic residues" evidence="3">
    <location>
        <begin position="130"/>
        <end position="149"/>
    </location>
</feature>
<dbReference type="InterPro" id="IPR001452">
    <property type="entry name" value="SH3_domain"/>
</dbReference>
<evidence type="ECO:0000256" key="1">
    <source>
        <dbReference type="ARBA" id="ARBA00022443"/>
    </source>
</evidence>
<dbReference type="SMART" id="SM00326">
    <property type="entry name" value="SH3"/>
    <property type="match status" value="1"/>
</dbReference>
<proteinExistence type="predicted"/>
<dbReference type="GO" id="GO:0005737">
    <property type="term" value="C:cytoplasm"/>
    <property type="evidence" value="ECO:0007669"/>
    <property type="project" value="TreeGrafter"/>
</dbReference>
<feature type="compositionally biased region" description="Basic and acidic residues" evidence="3">
    <location>
        <begin position="256"/>
        <end position="269"/>
    </location>
</feature>